<reference evidence="4" key="2">
    <citation type="submission" date="2021-03" db="UniProtKB">
        <authorList>
            <consortium name="EnsemblPlants"/>
        </authorList>
    </citation>
    <scope>IDENTIFICATION</scope>
</reference>
<protein>
    <recommendedName>
        <fullName evidence="3">Protein kinase domain-containing protein</fullName>
    </recommendedName>
</protein>
<evidence type="ECO:0000256" key="1">
    <source>
        <dbReference type="ARBA" id="ARBA00022741"/>
    </source>
</evidence>
<keyword evidence="5" id="KW-1185">Reference proteome</keyword>
<dbReference type="GO" id="GO:0004674">
    <property type="term" value="F:protein serine/threonine kinase activity"/>
    <property type="evidence" value="ECO:0007669"/>
    <property type="project" value="TreeGrafter"/>
</dbReference>
<accession>A0A803N6J4</accession>
<proteinExistence type="predicted"/>
<evidence type="ECO:0000256" key="2">
    <source>
        <dbReference type="ARBA" id="ARBA00022840"/>
    </source>
</evidence>
<dbReference type="Pfam" id="PF00069">
    <property type="entry name" value="Pkinase"/>
    <property type="match status" value="1"/>
</dbReference>
<dbReference type="SUPFAM" id="SSF56112">
    <property type="entry name" value="Protein kinase-like (PK-like)"/>
    <property type="match status" value="1"/>
</dbReference>
<dbReference type="InterPro" id="IPR045274">
    <property type="entry name" value="WAK-like"/>
</dbReference>
<dbReference type="OMA" id="KLSDFWF"/>
<dbReference type="InterPro" id="IPR011009">
    <property type="entry name" value="Kinase-like_dom_sf"/>
</dbReference>
<dbReference type="Gramene" id="AUR62041332-RA">
    <property type="protein sequence ID" value="AUR62041332-RA:cds"/>
    <property type="gene ID" value="AUR62041332"/>
</dbReference>
<dbReference type="EnsemblPlants" id="AUR62041332-RA">
    <property type="protein sequence ID" value="AUR62041332-RA:cds"/>
    <property type="gene ID" value="AUR62041332"/>
</dbReference>
<reference evidence="4" key="1">
    <citation type="journal article" date="2017" name="Nature">
        <title>The genome of Chenopodium quinoa.</title>
        <authorList>
            <person name="Jarvis D.E."/>
            <person name="Ho Y.S."/>
            <person name="Lightfoot D.J."/>
            <person name="Schmoeckel S.M."/>
            <person name="Li B."/>
            <person name="Borm T.J.A."/>
            <person name="Ohyanagi H."/>
            <person name="Mineta K."/>
            <person name="Michell C.T."/>
            <person name="Saber N."/>
            <person name="Kharbatia N.M."/>
            <person name="Rupper R.R."/>
            <person name="Sharp A.R."/>
            <person name="Dally N."/>
            <person name="Boughton B.A."/>
            <person name="Woo Y.H."/>
            <person name="Gao G."/>
            <person name="Schijlen E.G.W.M."/>
            <person name="Guo X."/>
            <person name="Momin A.A."/>
            <person name="Negrao S."/>
            <person name="Al-Babili S."/>
            <person name="Gehring C."/>
            <person name="Roessner U."/>
            <person name="Jung C."/>
            <person name="Murphy K."/>
            <person name="Arold S.T."/>
            <person name="Gojobori T."/>
            <person name="van der Linden C.G."/>
            <person name="van Loo E.N."/>
            <person name="Jellen E.N."/>
            <person name="Maughan P.J."/>
            <person name="Tester M."/>
        </authorList>
    </citation>
    <scope>NUCLEOTIDE SEQUENCE [LARGE SCALE GENOMIC DNA]</scope>
    <source>
        <strain evidence="4">cv. PI 614886</strain>
    </source>
</reference>
<dbReference type="Gene3D" id="3.30.200.20">
    <property type="entry name" value="Phosphorylase Kinase, domain 1"/>
    <property type="match status" value="1"/>
</dbReference>
<evidence type="ECO:0000313" key="4">
    <source>
        <dbReference type="EnsemblPlants" id="AUR62041332-RA:cds"/>
    </source>
</evidence>
<feature type="domain" description="Protein kinase" evidence="3">
    <location>
        <begin position="26"/>
        <end position="340"/>
    </location>
</feature>
<organism evidence="4 5">
    <name type="scientific">Chenopodium quinoa</name>
    <name type="common">Quinoa</name>
    <dbReference type="NCBI Taxonomy" id="63459"/>
    <lineage>
        <taxon>Eukaryota</taxon>
        <taxon>Viridiplantae</taxon>
        <taxon>Streptophyta</taxon>
        <taxon>Embryophyta</taxon>
        <taxon>Tracheophyta</taxon>
        <taxon>Spermatophyta</taxon>
        <taxon>Magnoliopsida</taxon>
        <taxon>eudicotyledons</taxon>
        <taxon>Gunneridae</taxon>
        <taxon>Pentapetalae</taxon>
        <taxon>Caryophyllales</taxon>
        <taxon>Chenopodiaceae</taxon>
        <taxon>Chenopodioideae</taxon>
        <taxon>Atripliceae</taxon>
        <taxon>Chenopodium</taxon>
    </lineage>
</organism>
<dbReference type="Gene3D" id="1.10.510.10">
    <property type="entry name" value="Transferase(Phosphotransferase) domain 1"/>
    <property type="match status" value="1"/>
</dbReference>
<keyword evidence="1" id="KW-0547">Nucleotide-binding</keyword>
<dbReference type="InterPro" id="IPR000719">
    <property type="entry name" value="Prot_kinase_dom"/>
</dbReference>
<dbReference type="GO" id="GO:0005524">
    <property type="term" value="F:ATP binding"/>
    <property type="evidence" value="ECO:0007669"/>
    <property type="project" value="UniProtKB-KW"/>
</dbReference>
<dbReference type="GO" id="GO:0007166">
    <property type="term" value="P:cell surface receptor signaling pathway"/>
    <property type="evidence" value="ECO:0007669"/>
    <property type="project" value="InterPro"/>
</dbReference>
<dbReference type="GO" id="GO:0005886">
    <property type="term" value="C:plasma membrane"/>
    <property type="evidence" value="ECO:0007669"/>
    <property type="project" value="TreeGrafter"/>
</dbReference>
<dbReference type="PANTHER" id="PTHR27005">
    <property type="entry name" value="WALL-ASSOCIATED RECEPTOR KINASE-LIKE 21"/>
    <property type="match status" value="1"/>
</dbReference>
<sequence length="353" mass="40092">MESGKYMVFKGSIDNFIQNGALVLEESISLFHGRGNPIRYFSVDELNSMNLEQHSMSFKEWDVKWYKGFWDGRCVLVKEQSEKYDANLNSGTFREIVVAAQMSAHKNVHKLLGCCLETKYTVLVFEWVENDTLHDIIFRDKNHDKPPLGWRERLRISWEISHAMAYLHAAFHRPIIHRSLKPRNVYLGEDNAAKLSDFSLSISVPEGEEYVEDIIVGTYGYLAPEYGYYNRVSESVDVYAFGVFFLVLLTGKDAVLIRPDKSLGDNGVHTHIVEWVKNGLGQNSISEIIDPVIGGNKLSTNEELKEQLRASVELALRCTETEEHARPTMVDVATELNSMIKSSESFPECSSGP</sequence>
<dbReference type="AlphaFoldDB" id="A0A803N6J4"/>
<dbReference type="PANTHER" id="PTHR27005:SF466">
    <property type="entry name" value="NON-FUNCTIONAL PSEUDOKINASE ZED1-LIKE"/>
    <property type="match status" value="1"/>
</dbReference>
<dbReference type="Proteomes" id="UP000596660">
    <property type="component" value="Unplaced"/>
</dbReference>
<evidence type="ECO:0000259" key="3">
    <source>
        <dbReference type="PROSITE" id="PS50011"/>
    </source>
</evidence>
<keyword evidence="2" id="KW-0067">ATP-binding</keyword>
<dbReference type="PROSITE" id="PS50011">
    <property type="entry name" value="PROTEIN_KINASE_DOM"/>
    <property type="match status" value="1"/>
</dbReference>
<evidence type="ECO:0000313" key="5">
    <source>
        <dbReference type="Proteomes" id="UP000596660"/>
    </source>
</evidence>
<name>A0A803N6J4_CHEQI</name>